<gene>
    <name evidence="3" type="ORF">HPP92_026828</name>
    <name evidence="2" type="ORF">HPP92_027016</name>
</gene>
<evidence type="ECO:0000313" key="4">
    <source>
        <dbReference type="Proteomes" id="UP000636800"/>
    </source>
</evidence>
<evidence type="ECO:0000313" key="5">
    <source>
        <dbReference type="Proteomes" id="UP000639772"/>
    </source>
</evidence>
<sequence>MRVLCDSHHRPLHVSPKQNADPRSKRRAPPHPAARLASDNSILRRVAHTGHASKEASKISGPSKRRKSRYDQKLQALLSSVATKSHRSTVLFEPPASDPVHYFSPFRDLSPQPTDDRILT</sequence>
<accession>A0A835U5C0</accession>
<reference evidence="4 5" key="1">
    <citation type="journal article" date="2020" name="Nat. Food">
        <title>A phased Vanilla planifolia genome enables genetic improvement of flavour and production.</title>
        <authorList>
            <person name="Hasing T."/>
            <person name="Tang H."/>
            <person name="Brym M."/>
            <person name="Khazi F."/>
            <person name="Huang T."/>
            <person name="Chambers A.H."/>
        </authorList>
    </citation>
    <scope>NUCLEOTIDE SEQUENCE [LARGE SCALE GENOMIC DNA]</scope>
    <source>
        <tissue evidence="2">Leaf</tissue>
    </source>
</reference>
<comment type="caution">
    <text evidence="2">The sequence shown here is derived from an EMBL/GenBank/DDBJ whole genome shotgun (WGS) entry which is preliminary data.</text>
</comment>
<evidence type="ECO:0000313" key="3">
    <source>
        <dbReference type="EMBL" id="KAG0450302.1"/>
    </source>
</evidence>
<organism evidence="2 4">
    <name type="scientific">Vanilla planifolia</name>
    <name type="common">Vanilla</name>
    <dbReference type="NCBI Taxonomy" id="51239"/>
    <lineage>
        <taxon>Eukaryota</taxon>
        <taxon>Viridiplantae</taxon>
        <taxon>Streptophyta</taxon>
        <taxon>Embryophyta</taxon>
        <taxon>Tracheophyta</taxon>
        <taxon>Spermatophyta</taxon>
        <taxon>Magnoliopsida</taxon>
        <taxon>Liliopsida</taxon>
        <taxon>Asparagales</taxon>
        <taxon>Orchidaceae</taxon>
        <taxon>Vanilloideae</taxon>
        <taxon>Vanilleae</taxon>
        <taxon>Vanilla</taxon>
    </lineage>
</organism>
<name>A0A835U5C0_VANPL</name>
<keyword evidence="4" id="KW-1185">Reference proteome</keyword>
<feature type="region of interest" description="Disordered" evidence="1">
    <location>
        <begin position="84"/>
        <end position="120"/>
    </location>
</feature>
<feature type="region of interest" description="Disordered" evidence="1">
    <location>
        <begin position="1"/>
        <end position="71"/>
    </location>
</feature>
<dbReference type="AlphaFoldDB" id="A0A835U5C0"/>
<evidence type="ECO:0000313" key="2">
    <source>
        <dbReference type="EMBL" id="KAG0450174.1"/>
    </source>
</evidence>
<proteinExistence type="predicted"/>
<evidence type="ECO:0000256" key="1">
    <source>
        <dbReference type="SAM" id="MobiDB-lite"/>
    </source>
</evidence>
<dbReference type="Proteomes" id="UP000639772">
    <property type="component" value="Unassembled WGS sequence"/>
</dbReference>
<dbReference type="Proteomes" id="UP000636800">
    <property type="component" value="Unassembled WGS sequence"/>
</dbReference>
<dbReference type="EMBL" id="JADCNM010000130">
    <property type="protein sequence ID" value="KAG0450302.1"/>
    <property type="molecule type" value="Genomic_DNA"/>
</dbReference>
<dbReference type="EMBL" id="JADCNL010000129">
    <property type="protein sequence ID" value="KAG0450174.1"/>
    <property type="molecule type" value="Genomic_DNA"/>
</dbReference>
<protein>
    <submittedName>
        <fullName evidence="2">Uncharacterized protein</fullName>
    </submittedName>
</protein>